<organism evidence="3 4">
    <name type="scientific">Nakamurella multipartita (strain ATCC 700099 / DSM 44233 / CIP 104796 / JCM 9543 / NBRC 105858 / Y-104)</name>
    <name type="common">Microsphaera multipartita</name>
    <dbReference type="NCBI Taxonomy" id="479431"/>
    <lineage>
        <taxon>Bacteria</taxon>
        <taxon>Bacillati</taxon>
        <taxon>Actinomycetota</taxon>
        <taxon>Actinomycetes</taxon>
        <taxon>Nakamurellales</taxon>
        <taxon>Nakamurellaceae</taxon>
        <taxon>Nakamurella</taxon>
    </lineage>
</organism>
<proteinExistence type="predicted"/>
<feature type="compositionally biased region" description="Low complexity" evidence="1">
    <location>
        <begin position="34"/>
        <end position="53"/>
    </location>
</feature>
<keyword evidence="2" id="KW-0472">Membrane</keyword>
<dbReference type="KEGG" id="nml:Namu_4776"/>
<keyword evidence="2" id="KW-1133">Transmembrane helix</keyword>
<evidence type="ECO:0000313" key="3">
    <source>
        <dbReference type="EMBL" id="ACV81052.1"/>
    </source>
</evidence>
<dbReference type="AlphaFoldDB" id="C8X8V4"/>
<sequence>MQGQPQDPGTGWSALRVGPGGVPVEQVRPIGRGPADQAPDPASVPASVPAADPWLDPASSGPPTVPQAVLGSFDDGKPRRRAILMVVCLGVVALVVVAASLWSSGTPESSSSALQPGDCLTSAGGTSAIGLDCSAPDAEFVVAARFEQTTDESRCYAAAADVVLVTREQAVLCLNYLARVGDCLYAGTTEDVGKAPCRTSATGTTPNGLFRVIAVLSDTVSSRDCPSGTLHTLVHRDDREVICLGLP</sequence>
<evidence type="ECO:0000256" key="2">
    <source>
        <dbReference type="SAM" id="Phobius"/>
    </source>
</evidence>
<feature type="region of interest" description="Disordered" evidence="1">
    <location>
        <begin position="1"/>
        <end position="67"/>
    </location>
</feature>
<dbReference type="RefSeq" id="WP_015749863.1">
    <property type="nucleotide sequence ID" value="NC_013235.1"/>
</dbReference>
<evidence type="ECO:0000313" key="4">
    <source>
        <dbReference type="Proteomes" id="UP000002218"/>
    </source>
</evidence>
<dbReference type="STRING" id="479431.Namu_4776"/>
<accession>C8X8V4</accession>
<name>C8X8V4_NAKMY</name>
<protein>
    <submittedName>
        <fullName evidence="3">Uncharacterized protein</fullName>
    </submittedName>
</protein>
<dbReference type="HOGENOM" id="CLU_1123589_0_0_11"/>
<dbReference type="InParanoid" id="C8X8V4"/>
<dbReference type="EMBL" id="CP001737">
    <property type="protein sequence ID" value="ACV81052.1"/>
    <property type="molecule type" value="Genomic_DNA"/>
</dbReference>
<feature type="transmembrane region" description="Helical" evidence="2">
    <location>
        <begin position="82"/>
        <end position="102"/>
    </location>
</feature>
<dbReference type="Proteomes" id="UP000002218">
    <property type="component" value="Chromosome"/>
</dbReference>
<evidence type="ECO:0000256" key="1">
    <source>
        <dbReference type="SAM" id="MobiDB-lite"/>
    </source>
</evidence>
<keyword evidence="2" id="KW-0812">Transmembrane</keyword>
<dbReference type="OrthoDB" id="3854979at2"/>
<gene>
    <name evidence="3" type="ordered locus">Namu_4776</name>
</gene>
<reference evidence="3 4" key="2">
    <citation type="journal article" date="2010" name="Stand. Genomic Sci.">
        <title>Complete genome sequence of Nakamurella multipartita type strain (Y-104).</title>
        <authorList>
            <person name="Tice H."/>
            <person name="Mayilraj S."/>
            <person name="Sims D."/>
            <person name="Lapidus A."/>
            <person name="Nolan M."/>
            <person name="Lucas S."/>
            <person name="Glavina Del Rio T."/>
            <person name="Copeland A."/>
            <person name="Cheng J.F."/>
            <person name="Meincke L."/>
            <person name="Bruce D."/>
            <person name="Goodwin L."/>
            <person name="Pitluck S."/>
            <person name="Ivanova N."/>
            <person name="Mavromatis K."/>
            <person name="Ovchinnikova G."/>
            <person name="Pati A."/>
            <person name="Chen A."/>
            <person name="Palaniappan K."/>
            <person name="Land M."/>
            <person name="Hauser L."/>
            <person name="Chang Y.J."/>
            <person name="Jeffries C.D."/>
            <person name="Detter J.C."/>
            <person name="Brettin T."/>
            <person name="Rohde M."/>
            <person name="Goker M."/>
            <person name="Bristow J."/>
            <person name="Eisen J.A."/>
            <person name="Markowitz V."/>
            <person name="Hugenholtz P."/>
            <person name="Kyrpides N.C."/>
            <person name="Klenk H.P."/>
            <person name="Chen F."/>
        </authorList>
    </citation>
    <scope>NUCLEOTIDE SEQUENCE [LARGE SCALE GENOMIC DNA]</scope>
    <source>
        <strain evidence="4">ATCC 700099 / DSM 44233 / CIP 104796 / JCM 9543 / NBRC 105858 / Y-104</strain>
    </source>
</reference>
<reference evidence="4" key="1">
    <citation type="submission" date="2009-09" db="EMBL/GenBank/DDBJ databases">
        <title>The complete genome of Nakamurella multipartita DSM 44233.</title>
        <authorList>
            <consortium name="US DOE Joint Genome Institute (JGI-PGF)"/>
            <person name="Lucas S."/>
            <person name="Copeland A."/>
            <person name="Lapidus A."/>
            <person name="Glavina del Rio T."/>
            <person name="Dalin E."/>
            <person name="Tice H."/>
            <person name="Bruce D."/>
            <person name="Goodwin L."/>
            <person name="Pitluck S."/>
            <person name="Kyrpides N."/>
            <person name="Mavromatis K."/>
            <person name="Ivanova N."/>
            <person name="Ovchinnikova G."/>
            <person name="Sims D."/>
            <person name="Meincke L."/>
            <person name="Brettin T."/>
            <person name="Detter J.C."/>
            <person name="Han C."/>
            <person name="Larimer F."/>
            <person name="Land M."/>
            <person name="Hauser L."/>
            <person name="Markowitz V."/>
            <person name="Cheng J.-F."/>
            <person name="Hugenholtz P."/>
            <person name="Woyke T."/>
            <person name="Wu D."/>
            <person name="Klenk H.-P."/>
            <person name="Eisen J.A."/>
        </authorList>
    </citation>
    <scope>NUCLEOTIDE SEQUENCE [LARGE SCALE GENOMIC DNA]</scope>
    <source>
        <strain evidence="4">ATCC 700099 / DSM 44233 / CIP 104796 / JCM 9543 / NBRC 105858 / Y-104</strain>
    </source>
</reference>
<keyword evidence="4" id="KW-1185">Reference proteome</keyword>